<dbReference type="HOGENOM" id="CLU_059311_0_1_2"/>
<dbReference type="Pfam" id="PF01992">
    <property type="entry name" value="vATP-synt_AC39"/>
    <property type="match status" value="1"/>
</dbReference>
<dbReference type="Gene3D" id="1.10.132.50">
    <property type="entry name" value="ATP synthase (C/AC39) subunit, domain 3"/>
    <property type="match status" value="1"/>
</dbReference>
<dbReference type="Gene3D" id="1.20.1690.10">
    <property type="entry name" value="V-type ATP synthase subunit C domain"/>
    <property type="match status" value="2"/>
</dbReference>
<keyword evidence="8" id="KW-1185">Reference proteome</keyword>
<dbReference type="InterPro" id="IPR050873">
    <property type="entry name" value="V-ATPase_V0D/AC39_subunit"/>
</dbReference>
<dbReference type="GO" id="GO:0046961">
    <property type="term" value="F:proton-transporting ATPase activity, rotational mechanism"/>
    <property type="evidence" value="ECO:0007669"/>
    <property type="project" value="InterPro"/>
</dbReference>
<dbReference type="GO" id="GO:0005886">
    <property type="term" value="C:plasma membrane"/>
    <property type="evidence" value="ECO:0007669"/>
    <property type="project" value="UniProtKB-SubCell"/>
</dbReference>
<dbReference type="InterPro" id="IPR036079">
    <property type="entry name" value="ATPase_csu/dsu_sf"/>
</dbReference>
<evidence type="ECO:0000256" key="6">
    <source>
        <dbReference type="HAMAP-Rule" id="MF_00314"/>
    </source>
</evidence>
<dbReference type="NCBIfam" id="TIGR02923">
    <property type="entry name" value="AhaC"/>
    <property type="match status" value="1"/>
</dbReference>
<dbReference type="Proteomes" id="UP000030787">
    <property type="component" value="Chromosome"/>
</dbReference>
<dbReference type="InterPro" id="IPR002843">
    <property type="entry name" value="ATPase_V0-cplx_csu/dsu"/>
</dbReference>
<dbReference type="GeneID" id="24818891"/>
<dbReference type="SUPFAM" id="SSF103486">
    <property type="entry name" value="V-type ATP synthase subunit C"/>
    <property type="match status" value="1"/>
</dbReference>
<dbReference type="GO" id="GO:0005524">
    <property type="term" value="F:ATP binding"/>
    <property type="evidence" value="ECO:0007669"/>
    <property type="project" value="UniProtKB-UniRule"/>
</dbReference>
<evidence type="ECO:0000256" key="3">
    <source>
        <dbReference type="ARBA" id="ARBA00022781"/>
    </source>
</evidence>
<dbReference type="OrthoDB" id="4272at2157"/>
<organism evidence="7 8">
    <name type="scientific">Candidatus Methanoplasma termitum</name>
    <dbReference type="NCBI Taxonomy" id="1577791"/>
    <lineage>
        <taxon>Archaea</taxon>
        <taxon>Methanobacteriati</taxon>
        <taxon>Thermoplasmatota</taxon>
        <taxon>Thermoplasmata</taxon>
        <taxon>Methanomassiliicoccales</taxon>
        <taxon>Methanomassiliicoccaceae</taxon>
        <taxon>Candidatus Methanoplasma</taxon>
    </lineage>
</organism>
<dbReference type="STRING" id="1577791.Mpt1_c12300"/>
<dbReference type="InterPro" id="IPR014272">
    <property type="entry name" value="ATPase_V0-cplx_csu"/>
</dbReference>
<dbReference type="EMBL" id="CP010070">
    <property type="protein sequence ID" value="AIZ57092.1"/>
    <property type="molecule type" value="Genomic_DNA"/>
</dbReference>
<evidence type="ECO:0000256" key="4">
    <source>
        <dbReference type="ARBA" id="ARBA00023065"/>
    </source>
</evidence>
<dbReference type="AlphaFoldDB" id="A0A0A7LFS5"/>
<keyword evidence="5 6" id="KW-0066">ATP synthesis</keyword>
<keyword evidence="4 6" id="KW-0406">Ion transport</keyword>
<dbReference type="PANTHER" id="PTHR38682">
    <property type="entry name" value="V-TYPE ATP SYNTHASE SUBUNIT C"/>
    <property type="match status" value="1"/>
</dbReference>
<protein>
    <recommendedName>
        <fullName evidence="6">A-type ATP synthase subunit C</fullName>
    </recommendedName>
</protein>
<evidence type="ECO:0000313" key="8">
    <source>
        <dbReference type="Proteomes" id="UP000030787"/>
    </source>
</evidence>
<dbReference type="GO" id="GO:0046933">
    <property type="term" value="F:proton-transporting ATP synthase activity, rotational mechanism"/>
    <property type="evidence" value="ECO:0007669"/>
    <property type="project" value="UniProtKB-UniRule"/>
</dbReference>
<reference evidence="7 8" key="1">
    <citation type="journal article" date="2014" name="Appl. Environ. Microbiol.">
        <title>Comparative Genome Analysis of 'Candidatus Methanoplasma termitum' Indicates a New Mode of Energy Metabolism in the Seventh Order of Methanogens.</title>
        <authorList>
            <person name="Lang K."/>
            <person name="Schuldes J."/>
            <person name="Klingl A."/>
            <person name="Poehlein A."/>
            <person name="Daniel R."/>
            <person name="Brune A."/>
        </authorList>
    </citation>
    <scope>NUCLEOTIDE SEQUENCE [LARGE SCALE GENOMIC DNA]</scope>
    <source>
        <strain evidence="8">Mpt1</strain>
    </source>
</reference>
<sequence length="349" mass="39391">MFRRSAKKGNYAYTVARVKAKKSLLLGEEDYNKMLMMTVPEISRYISETGYGKEMADLAGRMAGMDLLEHATHLNMANVFSSILRSSTGELYDMVSAYLEKWDIWNLKVILRGKSYGLNADGIREDLVPAGILGAESLDKLIALETDDDVISNFGKMTRMSFPQEVLAAYKASGNLGEIEDFLEKTHYVRLINNINPASRPSRLFLEYIKEEVDMKNFETILKLKSEGIYGEQVMKYIISGGRRIDDRLLTTLANAEDVNTMMSEVSQLEFSEAIKEALEAKDLTAVVSSLRRFELNKAKKFSHLYPLSVIPVVDFMIHKELEIKNIRAIARGTESGLDRETIKGLLVI</sequence>
<dbReference type="GO" id="GO:0033179">
    <property type="term" value="C:proton-transporting V-type ATPase, V0 domain"/>
    <property type="evidence" value="ECO:0007669"/>
    <property type="project" value="InterPro"/>
</dbReference>
<comment type="subunit">
    <text evidence="6">Has multiple subunits with at least A(3), B(3), C, D, E, F, H, I and proteolipid K(x).</text>
</comment>
<name>A0A0A7LFS5_9ARCH</name>
<keyword evidence="2 6" id="KW-0813">Transport</keyword>
<dbReference type="GO" id="GO:0042777">
    <property type="term" value="P:proton motive force-driven plasma membrane ATP synthesis"/>
    <property type="evidence" value="ECO:0007669"/>
    <property type="project" value="UniProtKB-UniRule"/>
</dbReference>
<proteinExistence type="inferred from homology"/>
<evidence type="ECO:0000256" key="2">
    <source>
        <dbReference type="ARBA" id="ARBA00022448"/>
    </source>
</evidence>
<keyword evidence="6" id="KW-1003">Cell membrane</keyword>
<dbReference type="InterPro" id="IPR044911">
    <property type="entry name" value="V-type_ATPase_csu/dsu_dom_3"/>
</dbReference>
<evidence type="ECO:0000256" key="5">
    <source>
        <dbReference type="ARBA" id="ARBA00023310"/>
    </source>
</evidence>
<keyword evidence="3 6" id="KW-0375">Hydrogen ion transport</keyword>
<accession>A0A0A7LFS5</accession>
<evidence type="ECO:0000256" key="1">
    <source>
        <dbReference type="ARBA" id="ARBA00006709"/>
    </source>
</evidence>
<dbReference type="RefSeq" id="WP_048113133.1">
    <property type="nucleotide sequence ID" value="NZ_CP010070.1"/>
</dbReference>
<comment type="function">
    <text evidence="6">Component of the A-type ATP synthase that produces ATP from ADP in the presence of a proton gradient across the membrane.</text>
</comment>
<comment type="subcellular location">
    <subcellularLocation>
        <location evidence="6">Cell membrane</location>
        <topology evidence="6">Peripheral membrane protein</topology>
    </subcellularLocation>
</comment>
<keyword evidence="6" id="KW-0472">Membrane</keyword>
<dbReference type="PANTHER" id="PTHR38682:SF1">
    <property type="entry name" value="V-TYPE ATP SYNTHASE SUBUNIT C"/>
    <property type="match status" value="1"/>
</dbReference>
<dbReference type="HAMAP" id="MF_00314">
    <property type="entry name" value="ATP_synth_C_arch"/>
    <property type="match status" value="1"/>
</dbReference>
<dbReference type="InterPro" id="IPR035067">
    <property type="entry name" value="V-type_ATPase_csu/dsu"/>
</dbReference>
<dbReference type="KEGG" id="mear:Mpt1_c12300"/>
<comment type="similarity">
    <text evidence="1 6">Belongs to the V-ATPase V0D/AC39 subunit family.</text>
</comment>
<evidence type="ECO:0000313" key="7">
    <source>
        <dbReference type="EMBL" id="AIZ57092.1"/>
    </source>
</evidence>
<gene>
    <name evidence="6 7" type="primary">atpC</name>
    <name evidence="7" type="ORF">Mpt1_c12300</name>
</gene>